<evidence type="ECO:0000313" key="3">
    <source>
        <dbReference type="Proteomes" id="UP000298774"/>
    </source>
</evidence>
<gene>
    <name evidence="2" type="ORF">D3868_28795</name>
</gene>
<feature type="compositionally biased region" description="Basic and acidic residues" evidence="1">
    <location>
        <begin position="59"/>
        <end position="81"/>
    </location>
</feature>
<sequence length="183" mass="19796">MNMLDAYGSLPIAPPYLSAADRPRPNLPSGTAASGFADLLSDAGVAPSPQPSQSPGADEIARLRKARDDYQTKRDIEIRSRPQEPYPAIQIALPVNGAGYQPFVTADQQKLIDSITDRYIGKSKLEFLKMWEELEANGVAPDQLARTASHVINDRGEIVGREEAGRAAARTHLSGTAWTVSKV</sequence>
<dbReference type="EMBL" id="CP032342">
    <property type="protein sequence ID" value="QCO12995.1"/>
    <property type="molecule type" value="Genomic_DNA"/>
</dbReference>
<feature type="region of interest" description="Disordered" evidence="1">
    <location>
        <begin position="15"/>
        <end position="81"/>
    </location>
</feature>
<evidence type="ECO:0000313" key="2">
    <source>
        <dbReference type="EMBL" id="QCO12995.1"/>
    </source>
</evidence>
<reference evidence="2 3" key="1">
    <citation type="submission" date="2018-09" db="EMBL/GenBank/DDBJ databases">
        <title>Whole genome based analysis of evolution and adaptive divergence in Indian and Brazilian strains of Azospirillum brasilense.</title>
        <authorList>
            <person name="Singh C."/>
            <person name="Tripathi A.K."/>
        </authorList>
    </citation>
    <scope>NUCLEOTIDE SEQUENCE [LARGE SCALE GENOMIC DNA]</scope>
    <source>
        <strain evidence="2 3">MTCC4038</strain>
        <plasmid evidence="2 3">p3</plasmid>
    </source>
</reference>
<evidence type="ECO:0000256" key="1">
    <source>
        <dbReference type="SAM" id="MobiDB-lite"/>
    </source>
</evidence>
<geneLocation type="plasmid" evidence="2 3">
    <name>p3</name>
</geneLocation>
<name>A0A4D8QQ49_AZOBR</name>
<accession>A0A4D8QQ49</accession>
<keyword evidence="2" id="KW-0614">Plasmid</keyword>
<protein>
    <submittedName>
        <fullName evidence="2">Uncharacterized protein</fullName>
    </submittedName>
</protein>
<organism evidence="2 3">
    <name type="scientific">Azospirillum brasilense</name>
    <dbReference type="NCBI Taxonomy" id="192"/>
    <lineage>
        <taxon>Bacteria</taxon>
        <taxon>Pseudomonadati</taxon>
        <taxon>Pseudomonadota</taxon>
        <taxon>Alphaproteobacteria</taxon>
        <taxon>Rhodospirillales</taxon>
        <taxon>Azospirillaceae</taxon>
        <taxon>Azospirillum</taxon>
    </lineage>
</organism>
<dbReference type="AlphaFoldDB" id="A0A4D8QQ49"/>
<proteinExistence type="predicted"/>
<dbReference type="Proteomes" id="UP000298774">
    <property type="component" value="Plasmid p3"/>
</dbReference>